<evidence type="ECO:0000256" key="3">
    <source>
        <dbReference type="ARBA" id="ARBA00022475"/>
    </source>
</evidence>
<keyword evidence="10" id="KW-1185">Reference proteome</keyword>
<keyword evidence="2 7" id="KW-0813">Transport</keyword>
<evidence type="ECO:0000256" key="4">
    <source>
        <dbReference type="ARBA" id="ARBA00022692"/>
    </source>
</evidence>
<dbReference type="CDD" id="cd06261">
    <property type="entry name" value="TM_PBP2"/>
    <property type="match status" value="1"/>
</dbReference>
<reference evidence="10" key="1">
    <citation type="submission" date="2016-10" db="EMBL/GenBank/DDBJ databases">
        <authorList>
            <person name="Varghese N."/>
            <person name="Submissions S."/>
        </authorList>
    </citation>
    <scope>NUCLEOTIDE SEQUENCE [LARGE SCALE GENOMIC DNA]</scope>
    <source>
        <strain evidence="10">CGMCC 1.8895</strain>
    </source>
</reference>
<evidence type="ECO:0000256" key="6">
    <source>
        <dbReference type="ARBA" id="ARBA00023136"/>
    </source>
</evidence>
<feature type="transmembrane region" description="Helical" evidence="7">
    <location>
        <begin position="197"/>
        <end position="219"/>
    </location>
</feature>
<dbReference type="RefSeq" id="WP_092984108.1">
    <property type="nucleotide sequence ID" value="NZ_FNFY01000002.1"/>
</dbReference>
<proteinExistence type="inferred from homology"/>
<dbReference type="PANTHER" id="PTHR43227:SF11">
    <property type="entry name" value="BLL4140 PROTEIN"/>
    <property type="match status" value="1"/>
</dbReference>
<feature type="domain" description="ABC transmembrane type-1" evidence="8">
    <location>
        <begin position="65"/>
        <end position="279"/>
    </location>
</feature>
<dbReference type="Gene3D" id="1.10.3720.10">
    <property type="entry name" value="MetI-like"/>
    <property type="match status" value="1"/>
</dbReference>
<dbReference type="InterPro" id="IPR000515">
    <property type="entry name" value="MetI-like"/>
</dbReference>
<evidence type="ECO:0000256" key="7">
    <source>
        <dbReference type="RuleBase" id="RU363032"/>
    </source>
</evidence>
<feature type="transmembrane region" description="Helical" evidence="7">
    <location>
        <begin position="7"/>
        <end position="31"/>
    </location>
</feature>
<sequence length="291" mass="32948">MGKKYTNYLLLAPALILLAIFTIGPLIYTIYLSFFDWNMISPTKTFVGFDNYTELFQSETFRKIIFQTFQYIILFVLLNTVVTYIFAYIISHLIDRWKPIYKAAIFTPSVISLVVGSMLFLWILNPVSGPVATVLGWVGLSIPNWTVTEGTVIVVLSLIVAWKVFGYNFIVLYSGIVGIPNEIIEAAKLDKISKFRIFTDIIIPMSSATGFYILIMTIVQGLQYVFTPIRVVTQGGPNYLSSNLIYHSYQEAFDLFNTGVSAASSVITLVIFVVLLALQFLFVERNVYYEN</sequence>
<accession>A0A1G9B0Y3</accession>
<protein>
    <submittedName>
        <fullName evidence="9">Carbohydrate ABC transporter membrane protein 1, CUT1 family</fullName>
    </submittedName>
</protein>
<dbReference type="EMBL" id="FNFY01000002">
    <property type="protein sequence ID" value="SDK33246.1"/>
    <property type="molecule type" value="Genomic_DNA"/>
</dbReference>
<evidence type="ECO:0000313" key="10">
    <source>
        <dbReference type="Proteomes" id="UP000199008"/>
    </source>
</evidence>
<comment type="similarity">
    <text evidence="7">Belongs to the binding-protein-dependent transport system permease family.</text>
</comment>
<feature type="transmembrane region" description="Helical" evidence="7">
    <location>
        <begin position="69"/>
        <end position="91"/>
    </location>
</feature>
<dbReference type="SUPFAM" id="SSF161098">
    <property type="entry name" value="MetI-like"/>
    <property type="match status" value="1"/>
</dbReference>
<organism evidence="9 10">
    <name type="scientific">Lacicoccus qingdaonensis</name>
    <dbReference type="NCBI Taxonomy" id="576118"/>
    <lineage>
        <taxon>Bacteria</taxon>
        <taxon>Bacillati</taxon>
        <taxon>Bacillota</taxon>
        <taxon>Bacilli</taxon>
        <taxon>Bacillales</taxon>
        <taxon>Salinicoccaceae</taxon>
        <taxon>Lacicoccus</taxon>
    </lineage>
</organism>
<feature type="transmembrane region" description="Helical" evidence="7">
    <location>
        <begin position="262"/>
        <end position="283"/>
    </location>
</feature>
<keyword evidence="4 7" id="KW-0812">Transmembrane</keyword>
<evidence type="ECO:0000313" key="9">
    <source>
        <dbReference type="EMBL" id="SDK33246.1"/>
    </source>
</evidence>
<keyword evidence="6 7" id="KW-0472">Membrane</keyword>
<dbReference type="PANTHER" id="PTHR43227">
    <property type="entry name" value="BLL4140 PROTEIN"/>
    <property type="match status" value="1"/>
</dbReference>
<dbReference type="SUPFAM" id="SSF160964">
    <property type="entry name" value="MalF N-terminal region-like"/>
    <property type="match status" value="1"/>
</dbReference>
<dbReference type="PROSITE" id="PS50928">
    <property type="entry name" value="ABC_TM1"/>
    <property type="match status" value="1"/>
</dbReference>
<dbReference type="GO" id="GO:0055085">
    <property type="term" value="P:transmembrane transport"/>
    <property type="evidence" value="ECO:0007669"/>
    <property type="project" value="InterPro"/>
</dbReference>
<feature type="transmembrane region" description="Helical" evidence="7">
    <location>
        <begin position="103"/>
        <end position="124"/>
    </location>
</feature>
<name>A0A1G9B0Y3_9BACL</name>
<dbReference type="InterPro" id="IPR035906">
    <property type="entry name" value="MetI-like_sf"/>
</dbReference>
<dbReference type="AlphaFoldDB" id="A0A1G9B0Y3"/>
<evidence type="ECO:0000259" key="8">
    <source>
        <dbReference type="PROSITE" id="PS50928"/>
    </source>
</evidence>
<keyword evidence="3" id="KW-1003">Cell membrane</keyword>
<evidence type="ECO:0000256" key="5">
    <source>
        <dbReference type="ARBA" id="ARBA00022989"/>
    </source>
</evidence>
<dbReference type="InterPro" id="IPR050809">
    <property type="entry name" value="UgpAE/MalFG_permease"/>
</dbReference>
<dbReference type="Pfam" id="PF00528">
    <property type="entry name" value="BPD_transp_1"/>
    <property type="match status" value="1"/>
</dbReference>
<dbReference type="GO" id="GO:0005886">
    <property type="term" value="C:plasma membrane"/>
    <property type="evidence" value="ECO:0007669"/>
    <property type="project" value="UniProtKB-SubCell"/>
</dbReference>
<dbReference type="OrthoDB" id="9809173at2"/>
<keyword evidence="5 7" id="KW-1133">Transmembrane helix</keyword>
<comment type="subcellular location">
    <subcellularLocation>
        <location evidence="1 7">Cell membrane</location>
        <topology evidence="1 7">Multi-pass membrane protein</topology>
    </subcellularLocation>
</comment>
<dbReference type="Proteomes" id="UP000199008">
    <property type="component" value="Unassembled WGS sequence"/>
</dbReference>
<gene>
    <name evidence="9" type="ORF">SAMN05216216_10275</name>
</gene>
<feature type="transmembrane region" description="Helical" evidence="7">
    <location>
        <begin position="152"/>
        <end position="176"/>
    </location>
</feature>
<evidence type="ECO:0000256" key="1">
    <source>
        <dbReference type="ARBA" id="ARBA00004651"/>
    </source>
</evidence>
<dbReference type="STRING" id="576118.SAMN05216216_10275"/>
<evidence type="ECO:0000256" key="2">
    <source>
        <dbReference type="ARBA" id="ARBA00022448"/>
    </source>
</evidence>